<dbReference type="EMBL" id="FQ311871">
    <property type="protein sequence ID" value="CBS90354.1"/>
    <property type="molecule type" value="Genomic_DNA"/>
</dbReference>
<protein>
    <submittedName>
        <fullName evidence="1">Uncharacterized protein</fullName>
    </submittedName>
</protein>
<proteinExistence type="predicted"/>
<keyword evidence="1" id="KW-0614">Plasmid</keyword>
<dbReference type="AlphaFoldDB" id="G7ZFK6"/>
<dbReference type="HOGENOM" id="CLU_2505642_0_0_5"/>
<geneLocation type="plasmid" evidence="1 2">
    <name>AZO_p3</name>
</geneLocation>
<organism evidence="1 2">
    <name type="scientific">Azospirillum lipoferum (strain 4B)</name>
    <dbReference type="NCBI Taxonomy" id="862719"/>
    <lineage>
        <taxon>Bacteria</taxon>
        <taxon>Pseudomonadati</taxon>
        <taxon>Pseudomonadota</taxon>
        <taxon>Alphaproteobacteria</taxon>
        <taxon>Rhodospirillales</taxon>
        <taxon>Azospirillaceae</taxon>
        <taxon>Azospirillum</taxon>
    </lineage>
</organism>
<evidence type="ECO:0000313" key="1">
    <source>
        <dbReference type="EMBL" id="CBS90354.1"/>
    </source>
</evidence>
<evidence type="ECO:0000313" key="2">
    <source>
        <dbReference type="Proteomes" id="UP000005667"/>
    </source>
</evidence>
<dbReference type="Proteomes" id="UP000005667">
    <property type="component" value="Plasmid AZO_p3"/>
</dbReference>
<reference evidence="2" key="1">
    <citation type="journal article" date="2011" name="PLoS Genet.">
        <title>Azospirillum genomes reveal transition of bacteria from aquatic to terrestrial environments.</title>
        <authorList>
            <person name="Wisniewski-Dye F."/>
            <person name="Borziak K."/>
            <person name="Khalsa-Moyers G."/>
            <person name="Alexandre G."/>
            <person name="Sukharnikov L.O."/>
            <person name="Wuichet K."/>
            <person name="Hurst G.B."/>
            <person name="McDonald W.H."/>
            <person name="Robertson J.S."/>
            <person name="Barbe V."/>
            <person name="Calteau A."/>
            <person name="Rouy Z."/>
            <person name="Mangenot S."/>
            <person name="Prigent-Combaret C."/>
            <person name="Normand P."/>
            <person name="Boyer M."/>
            <person name="Siguier P."/>
            <person name="Dessaux Y."/>
            <person name="Elmerich C."/>
            <person name="Condemine G."/>
            <person name="Krishnen G."/>
            <person name="Kennedy I."/>
            <person name="Paterson A.H."/>
            <person name="Gonzalez V."/>
            <person name="Mavingui P."/>
            <person name="Zhulin I.B."/>
        </authorList>
    </citation>
    <scope>NUCLEOTIDE SEQUENCE [LARGE SCALE GENOMIC DNA]</scope>
    <source>
        <strain evidence="2">4B</strain>
    </source>
</reference>
<dbReference type="KEGG" id="ali:AZOLI_p30540"/>
<sequence>MGTGARFGGASSPPFSAAELSGWSQLFKSLYYLCGRAPMERPSKLLLLIEIVFLNRFSCSTGAFFRPIHLRPLSTRRHPLEARAG</sequence>
<accession>G7ZFK6</accession>
<gene>
    <name evidence="1" type="ordered locus">AZOLI_p30540</name>
</gene>
<name>G7ZFK6_AZOL4</name>
<keyword evidence="2" id="KW-1185">Reference proteome</keyword>